<comment type="caution">
    <text evidence="5">The sequence shown here is derived from an EMBL/GenBank/DDBJ whole genome shotgun (WGS) entry which is preliminary data.</text>
</comment>
<gene>
    <name evidence="5" type="ORF">NRP21_03875</name>
</gene>
<dbReference type="SMART" id="SM00922">
    <property type="entry name" value="MR_MLE"/>
    <property type="match status" value="1"/>
</dbReference>
<dbReference type="PROSITE" id="PS00909">
    <property type="entry name" value="MR_MLE_2"/>
    <property type="match status" value="1"/>
</dbReference>
<protein>
    <recommendedName>
        <fullName evidence="3">glucarate dehydratase</fullName>
        <ecNumber evidence="3">4.2.1.40</ecNumber>
    </recommendedName>
</protein>
<dbReference type="Pfam" id="PF13378">
    <property type="entry name" value="MR_MLE_C"/>
    <property type="match status" value="1"/>
</dbReference>
<dbReference type="Gene3D" id="3.20.20.120">
    <property type="entry name" value="Enolase-like C-terminal domain"/>
    <property type="match status" value="1"/>
</dbReference>
<accession>A0ABT1WZB3</accession>
<evidence type="ECO:0000256" key="2">
    <source>
        <dbReference type="ARBA" id="ARBA00005183"/>
    </source>
</evidence>
<dbReference type="SUPFAM" id="SSF54826">
    <property type="entry name" value="Enolase N-terminal domain-like"/>
    <property type="match status" value="1"/>
</dbReference>
<keyword evidence="6" id="KW-1185">Reference proteome</keyword>
<comment type="catalytic activity">
    <reaction evidence="1">
        <text>D-glucarate = 5-dehydro-4-deoxy-D-glucarate + H2O</text>
        <dbReference type="Rhea" id="RHEA:14573"/>
        <dbReference type="ChEBI" id="CHEBI:15377"/>
        <dbReference type="ChEBI" id="CHEBI:30612"/>
        <dbReference type="ChEBI" id="CHEBI:42819"/>
        <dbReference type="EC" id="4.2.1.40"/>
    </reaction>
</comment>
<feature type="domain" description="Mandelate racemase/muconate lactonizing enzyme C-terminal" evidence="4">
    <location>
        <begin position="163"/>
        <end position="259"/>
    </location>
</feature>
<dbReference type="Gene3D" id="3.30.390.10">
    <property type="entry name" value="Enolase-like, N-terminal domain"/>
    <property type="match status" value="1"/>
</dbReference>
<dbReference type="InterPro" id="IPR013342">
    <property type="entry name" value="Mandelate_racemase_C"/>
</dbReference>
<dbReference type="EMBL" id="JANJOU010000002">
    <property type="protein sequence ID" value="MCR0981186.1"/>
    <property type="molecule type" value="Genomic_DNA"/>
</dbReference>
<dbReference type="InterPro" id="IPR018110">
    <property type="entry name" value="Mandel_Rmase/mucon_lact_enz_CS"/>
</dbReference>
<evidence type="ECO:0000256" key="1">
    <source>
        <dbReference type="ARBA" id="ARBA00001426"/>
    </source>
</evidence>
<evidence type="ECO:0000313" key="6">
    <source>
        <dbReference type="Proteomes" id="UP001524642"/>
    </source>
</evidence>
<dbReference type="SUPFAM" id="SSF51604">
    <property type="entry name" value="Enolase C-terminal domain-like"/>
    <property type="match status" value="1"/>
</dbReference>
<dbReference type="InterPro" id="IPR036849">
    <property type="entry name" value="Enolase-like_C_sf"/>
</dbReference>
<dbReference type="Proteomes" id="UP001524642">
    <property type="component" value="Unassembled WGS sequence"/>
</dbReference>
<dbReference type="Pfam" id="PF02746">
    <property type="entry name" value="MR_MLE_N"/>
    <property type="match status" value="1"/>
</dbReference>
<evidence type="ECO:0000313" key="5">
    <source>
        <dbReference type="EMBL" id="MCR0981186.1"/>
    </source>
</evidence>
<dbReference type="InterPro" id="IPR013341">
    <property type="entry name" value="Mandelate_racemase_N_dom"/>
</dbReference>
<organism evidence="5 6">
    <name type="scientific">Roseomonas populi</name>
    <dbReference type="NCBI Taxonomy" id="3121582"/>
    <lineage>
        <taxon>Bacteria</taxon>
        <taxon>Pseudomonadati</taxon>
        <taxon>Pseudomonadota</taxon>
        <taxon>Alphaproteobacteria</taxon>
        <taxon>Acetobacterales</taxon>
        <taxon>Roseomonadaceae</taxon>
        <taxon>Roseomonas</taxon>
    </lineage>
</organism>
<reference evidence="5 6" key="1">
    <citation type="submission" date="2022-06" db="EMBL/GenBank/DDBJ databases">
        <title>Roseomonas CN29.</title>
        <authorList>
            <person name="Cheng Y."/>
            <person name="He X."/>
        </authorList>
    </citation>
    <scope>NUCLEOTIDE SEQUENCE [LARGE SCALE GENOMIC DNA]</scope>
    <source>
        <strain evidence="5 6">CN29</strain>
    </source>
</reference>
<dbReference type="PANTHER" id="PTHR48080:SF4">
    <property type="entry name" value="GLUCARATE DEHYDRATASE"/>
    <property type="match status" value="1"/>
</dbReference>
<evidence type="ECO:0000256" key="3">
    <source>
        <dbReference type="ARBA" id="ARBA00011973"/>
    </source>
</evidence>
<dbReference type="EC" id="4.2.1.40" evidence="3"/>
<dbReference type="InterPro" id="IPR029065">
    <property type="entry name" value="Enolase_C-like"/>
</dbReference>
<comment type="pathway">
    <text evidence="2">Carbohydrate acid metabolism; D-glucarate degradation; 2,5-dioxopentanoate from D-glucarate: step 1/2.</text>
</comment>
<proteinExistence type="predicted"/>
<dbReference type="SFLD" id="SFLDS00001">
    <property type="entry name" value="Enolase"/>
    <property type="match status" value="1"/>
</dbReference>
<sequence>MSGAATVRSVRLRRVRLQLGMVYVSSMYVMATTERTVIEVTLADGTVGLGETLGYPDCYAATARLAPSLIGRDAMDRAGFRRSFSRSVFDNRQGRIGWSAFAGLELALWDAAGKRLGLPLRALMGAPGPVPHVPLCCPLPAVALSRPASRAEIAAEYRDLSRTAALGELAAELAARHGFGAFKYKSAAASADWDVAAMGALRGALGPDAAIRIDPNAGWPTAAAVRLAERLRPHAPEWLEDPCDDREGLARLRGATGMTVATNMAVIQPDHIPAALRLPGADVWLGDVFMWGGIEGWRDMAATAALFGVEVALHSLFETGIATAANLHLAAAHPAVRRATDCGAAWLSSDVVTGLGPIRNGAMAVPDGPGLGVSLDEAAMAAATTEERMIT</sequence>
<dbReference type="InterPro" id="IPR029017">
    <property type="entry name" value="Enolase-like_N"/>
</dbReference>
<evidence type="ECO:0000259" key="4">
    <source>
        <dbReference type="SMART" id="SM00922"/>
    </source>
</evidence>
<dbReference type="InterPro" id="IPR034593">
    <property type="entry name" value="DgoD-like"/>
</dbReference>
<name>A0ABT1WZB3_9PROT</name>
<dbReference type="RefSeq" id="WP_257714863.1">
    <property type="nucleotide sequence ID" value="NZ_JANJOU010000002.1"/>
</dbReference>
<dbReference type="PROSITE" id="PS00908">
    <property type="entry name" value="MR_MLE_1"/>
    <property type="match status" value="1"/>
</dbReference>
<dbReference type="PANTHER" id="PTHR48080">
    <property type="entry name" value="D-GALACTONATE DEHYDRATASE-RELATED"/>
    <property type="match status" value="1"/>
</dbReference>